<dbReference type="AlphaFoldDB" id="A0A2N9YI10"/>
<reference evidence="2" key="1">
    <citation type="submission" date="2016-12" db="EMBL/GenBank/DDBJ databases">
        <title>Complete Genome Sequence of Beggiatoa leptomitiformis D-401.</title>
        <authorList>
            <person name="Fomenkov A."/>
            <person name="Vincze T."/>
            <person name="Grabovich M."/>
            <person name="Anton B.P."/>
            <person name="Dubinina G."/>
            <person name="Orlova M."/>
            <person name="Belousova E."/>
            <person name="Roberts R.J."/>
        </authorList>
    </citation>
    <scope>NUCLEOTIDE SEQUENCE [LARGE SCALE GENOMIC DNA]</scope>
    <source>
        <strain evidence="2">D-401</strain>
    </source>
</reference>
<accession>A0A2N9YI10</accession>
<evidence type="ECO:0000313" key="2">
    <source>
        <dbReference type="Proteomes" id="UP000234271"/>
    </source>
</evidence>
<keyword evidence="2" id="KW-1185">Reference proteome</keyword>
<sequence length="86" mass="9229">MMDEVAALLQEKLVFLEKAFVLETSAAQKFALGKQIEEIKQALASRGSADSGGNEPTTHFGNVSIQSVAGNVNIQQAGRDIVINRK</sequence>
<organism evidence="1 2">
    <name type="scientific">Beggiatoa leptomitoformis</name>
    <dbReference type="NCBI Taxonomy" id="288004"/>
    <lineage>
        <taxon>Bacteria</taxon>
        <taxon>Pseudomonadati</taxon>
        <taxon>Pseudomonadota</taxon>
        <taxon>Gammaproteobacteria</taxon>
        <taxon>Thiotrichales</taxon>
        <taxon>Thiotrichaceae</taxon>
        <taxon>Beggiatoa</taxon>
    </lineage>
</organism>
<evidence type="ECO:0000313" key="1">
    <source>
        <dbReference type="EMBL" id="AUI70039.2"/>
    </source>
</evidence>
<name>A0A2N9YI10_9GAMM</name>
<dbReference type="RefSeq" id="WP_145917076.1">
    <property type="nucleotide sequence ID" value="NZ_CP012373.2"/>
</dbReference>
<protein>
    <submittedName>
        <fullName evidence="1">Uncharacterized protein</fullName>
    </submittedName>
</protein>
<gene>
    <name evidence="1" type="ORF">BLE401_15935</name>
</gene>
<dbReference type="OrthoDB" id="9934782at2"/>
<proteinExistence type="predicted"/>
<dbReference type="EMBL" id="CP018889">
    <property type="protein sequence ID" value="AUI70039.2"/>
    <property type="molecule type" value="Genomic_DNA"/>
</dbReference>
<dbReference type="Proteomes" id="UP000234271">
    <property type="component" value="Chromosome"/>
</dbReference>